<dbReference type="Proteomes" id="UP000027195">
    <property type="component" value="Unassembled WGS sequence"/>
</dbReference>
<dbReference type="EMBL" id="KL198161">
    <property type="protein sequence ID" value="KDQ06029.1"/>
    <property type="molecule type" value="Genomic_DNA"/>
</dbReference>
<evidence type="ECO:0000313" key="1">
    <source>
        <dbReference type="EMBL" id="KDQ06029.1"/>
    </source>
</evidence>
<dbReference type="InterPro" id="IPR036770">
    <property type="entry name" value="Ankyrin_rpt-contain_sf"/>
</dbReference>
<dbReference type="AlphaFoldDB" id="A0A067LSK3"/>
<sequence length="77" mass="7784">NGYRPLGRAAWLESPAAVKTLLCARASPNLPGNANGVALLMYAIYKGSPAAVLALLKAGANPGFLDGDGHSSLHLAA</sequence>
<dbReference type="InParanoid" id="A0A067LSK3"/>
<reference evidence="2" key="1">
    <citation type="journal article" date="2014" name="Proc. Natl. Acad. Sci. U.S.A.">
        <title>Extensive sampling of basidiomycete genomes demonstrates inadequacy of the white-rot/brown-rot paradigm for wood decay fungi.</title>
        <authorList>
            <person name="Riley R."/>
            <person name="Salamov A.A."/>
            <person name="Brown D.W."/>
            <person name="Nagy L.G."/>
            <person name="Floudas D."/>
            <person name="Held B.W."/>
            <person name="Levasseur A."/>
            <person name="Lombard V."/>
            <person name="Morin E."/>
            <person name="Otillar R."/>
            <person name="Lindquist E.A."/>
            <person name="Sun H."/>
            <person name="LaButti K.M."/>
            <person name="Schmutz J."/>
            <person name="Jabbour D."/>
            <person name="Luo H."/>
            <person name="Baker S.E."/>
            <person name="Pisabarro A.G."/>
            <person name="Walton J.D."/>
            <person name="Blanchette R.A."/>
            <person name="Henrissat B."/>
            <person name="Martin F."/>
            <person name="Cullen D."/>
            <person name="Hibbett D.S."/>
            <person name="Grigoriev I.V."/>
        </authorList>
    </citation>
    <scope>NUCLEOTIDE SEQUENCE [LARGE SCALE GENOMIC DNA]</scope>
    <source>
        <strain evidence="2">FD-172 SS1</strain>
    </source>
</reference>
<accession>A0A067LSK3</accession>
<organism evidence="1 2">
    <name type="scientific">Botryobasidium botryosum (strain FD-172 SS1)</name>
    <dbReference type="NCBI Taxonomy" id="930990"/>
    <lineage>
        <taxon>Eukaryota</taxon>
        <taxon>Fungi</taxon>
        <taxon>Dikarya</taxon>
        <taxon>Basidiomycota</taxon>
        <taxon>Agaricomycotina</taxon>
        <taxon>Agaricomycetes</taxon>
        <taxon>Cantharellales</taxon>
        <taxon>Botryobasidiaceae</taxon>
        <taxon>Botryobasidium</taxon>
    </lineage>
</organism>
<proteinExistence type="predicted"/>
<dbReference type="InterPro" id="IPR002110">
    <property type="entry name" value="Ankyrin_rpt"/>
</dbReference>
<evidence type="ECO:0000313" key="2">
    <source>
        <dbReference type="Proteomes" id="UP000027195"/>
    </source>
</evidence>
<dbReference type="Gene3D" id="1.25.40.20">
    <property type="entry name" value="Ankyrin repeat-containing domain"/>
    <property type="match status" value="1"/>
</dbReference>
<dbReference type="Pfam" id="PF12796">
    <property type="entry name" value="Ank_2"/>
    <property type="match status" value="1"/>
</dbReference>
<dbReference type="OrthoDB" id="539213at2759"/>
<gene>
    <name evidence="1" type="ORF">BOTBODRAFT_72584</name>
</gene>
<name>A0A067LSK3_BOTB1</name>
<protein>
    <submittedName>
        <fullName evidence="1">Uncharacterized protein</fullName>
    </submittedName>
</protein>
<feature type="non-terminal residue" evidence="1">
    <location>
        <position position="1"/>
    </location>
</feature>
<feature type="non-terminal residue" evidence="1">
    <location>
        <position position="77"/>
    </location>
</feature>
<keyword evidence="2" id="KW-1185">Reference proteome</keyword>
<dbReference type="HOGENOM" id="CLU_2644598_0_0_1"/>
<dbReference type="SUPFAM" id="SSF48403">
    <property type="entry name" value="Ankyrin repeat"/>
    <property type="match status" value="1"/>
</dbReference>